<proteinExistence type="inferred from homology"/>
<dbReference type="GO" id="GO:0005737">
    <property type="term" value="C:cytoplasm"/>
    <property type="evidence" value="ECO:0007669"/>
    <property type="project" value="UniProtKB-SubCell"/>
</dbReference>
<evidence type="ECO:0000256" key="5">
    <source>
        <dbReference type="ARBA" id="ARBA00022458"/>
    </source>
</evidence>
<evidence type="ECO:0000256" key="4">
    <source>
        <dbReference type="ARBA" id="ARBA00020071"/>
    </source>
</evidence>
<dbReference type="Gene3D" id="3.20.20.370">
    <property type="entry name" value="Glycoside hydrolase/deacetylase"/>
    <property type="match status" value="1"/>
</dbReference>
<dbReference type="PANTHER" id="PTHR10587:SF133">
    <property type="entry name" value="CHITIN DEACETYLASE 1-RELATED"/>
    <property type="match status" value="1"/>
</dbReference>
<dbReference type="InterPro" id="IPR011330">
    <property type="entry name" value="Glyco_hydro/deAcase_b/a-brl"/>
</dbReference>
<comment type="function">
    <text evidence="1">Is involved in generating a small heat-stable compound (Nod), an acylated oligomer of N-acetylglucosamine, that stimulates mitosis in various plant protoplasts.</text>
</comment>
<dbReference type="GO" id="GO:0016020">
    <property type="term" value="C:membrane"/>
    <property type="evidence" value="ECO:0007669"/>
    <property type="project" value="TreeGrafter"/>
</dbReference>
<protein>
    <recommendedName>
        <fullName evidence="4">Chitooligosaccharide deacetylase</fullName>
    </recommendedName>
    <alternativeName>
        <fullName evidence="9">Nodulation protein B</fullName>
    </alternativeName>
</protein>
<dbReference type="Proteomes" id="UP000324758">
    <property type="component" value="Unassembled WGS sequence"/>
</dbReference>
<evidence type="ECO:0000313" key="12">
    <source>
        <dbReference type="Proteomes" id="UP000324758"/>
    </source>
</evidence>
<keyword evidence="12" id="KW-1185">Reference proteome</keyword>
<dbReference type="EMBL" id="VSSS01000038">
    <property type="protein sequence ID" value="TYL92419.1"/>
    <property type="molecule type" value="Genomic_DNA"/>
</dbReference>
<sequence length="225" mass="24347">MTSTNDVTEARSDYAEAGGEHCVYLTFDDGPNPHCTPAILDVLAQHRAPATFCVIGAYAAGQPELIQRIIAEGHEIANHTMTHPELSKCMPDEVEYEILTTNKVIGMACPQASVRHMRAPYGIWSKEALAASAKANLAALHWSVDPQDWSRPGVEAIVAAVLASLQPGAIVLLHDGCPPDELGRRPHAGRRDQTVMALAQLIPALHDRGFAIRSLPQPNRIDQCP</sequence>
<dbReference type="InterPro" id="IPR026402">
    <property type="entry name" value="Nodulat_NodB"/>
</dbReference>
<comment type="subcellular location">
    <subcellularLocation>
        <location evidence="2">Cytoplasm</location>
    </subcellularLocation>
</comment>
<dbReference type="OrthoDB" id="9784220at2"/>
<dbReference type="SUPFAM" id="SSF88713">
    <property type="entry name" value="Glycoside hydrolase/deacetylase"/>
    <property type="match status" value="1"/>
</dbReference>
<evidence type="ECO:0000313" key="11">
    <source>
        <dbReference type="EMBL" id="TYL92419.1"/>
    </source>
</evidence>
<dbReference type="GO" id="GO:0016810">
    <property type="term" value="F:hydrolase activity, acting on carbon-nitrogen (but not peptide) bonds"/>
    <property type="evidence" value="ECO:0007669"/>
    <property type="project" value="InterPro"/>
</dbReference>
<evidence type="ECO:0000256" key="8">
    <source>
        <dbReference type="ARBA" id="ARBA00022801"/>
    </source>
</evidence>
<evidence type="ECO:0000256" key="3">
    <source>
        <dbReference type="ARBA" id="ARBA00010973"/>
    </source>
</evidence>
<evidence type="ECO:0000256" key="9">
    <source>
        <dbReference type="ARBA" id="ARBA00032976"/>
    </source>
</evidence>
<keyword evidence="5" id="KW-0536">Nodulation</keyword>
<reference evidence="11 12" key="1">
    <citation type="submission" date="2019-08" db="EMBL/GenBank/DDBJ databases">
        <title>Bradyrhizobium hipponensis sp. nov., a rhizobium isolated from a Lupinus angustifolius root nodule in Tunisia.</title>
        <authorList>
            <person name="Off K."/>
            <person name="Rejili M."/>
            <person name="Mars M."/>
            <person name="Brachmann A."/>
            <person name="Marin M."/>
        </authorList>
    </citation>
    <scope>NUCLEOTIDE SEQUENCE [LARGE SCALE GENOMIC DNA]</scope>
    <source>
        <strain evidence="11 12">CTAW71</strain>
    </source>
</reference>
<keyword evidence="8" id="KW-0378">Hydrolase</keyword>
<dbReference type="GO" id="GO:0005975">
    <property type="term" value="P:carbohydrate metabolic process"/>
    <property type="evidence" value="ECO:0007669"/>
    <property type="project" value="InterPro"/>
</dbReference>
<name>A0A5D3K8M3_9BRAD</name>
<evidence type="ECO:0000256" key="2">
    <source>
        <dbReference type="ARBA" id="ARBA00004496"/>
    </source>
</evidence>
<dbReference type="InterPro" id="IPR050248">
    <property type="entry name" value="Polysacc_deacetylase_ArnD"/>
</dbReference>
<evidence type="ECO:0000256" key="1">
    <source>
        <dbReference type="ARBA" id="ARBA00003236"/>
    </source>
</evidence>
<keyword evidence="7" id="KW-0479">Metal-binding</keyword>
<dbReference type="AlphaFoldDB" id="A0A5D3K8M3"/>
<accession>A0A5D3K8M3</accession>
<dbReference type="PANTHER" id="PTHR10587">
    <property type="entry name" value="GLYCOSYL TRANSFERASE-RELATED"/>
    <property type="match status" value="1"/>
</dbReference>
<evidence type="ECO:0000256" key="7">
    <source>
        <dbReference type="ARBA" id="ARBA00022723"/>
    </source>
</evidence>
<dbReference type="InterPro" id="IPR002509">
    <property type="entry name" value="NODB_dom"/>
</dbReference>
<gene>
    <name evidence="11" type="primary">nodB</name>
    <name evidence="11" type="ORF">FXB40_25415</name>
</gene>
<feature type="domain" description="NodB homology" evidence="10">
    <location>
        <begin position="21"/>
        <end position="213"/>
    </location>
</feature>
<comment type="similarity">
    <text evidence="3">Belongs to the polysaccharide deacetylase family.</text>
</comment>
<evidence type="ECO:0000259" key="10">
    <source>
        <dbReference type="PROSITE" id="PS51677"/>
    </source>
</evidence>
<dbReference type="NCBIfam" id="TIGR04243">
    <property type="entry name" value="nodulat_NodB"/>
    <property type="match status" value="1"/>
</dbReference>
<dbReference type="Pfam" id="PF01522">
    <property type="entry name" value="Polysacc_deac_1"/>
    <property type="match status" value="1"/>
</dbReference>
<keyword evidence="6" id="KW-0963">Cytoplasm</keyword>
<comment type="caution">
    <text evidence="11">The sequence shown here is derived from an EMBL/GenBank/DDBJ whole genome shotgun (WGS) entry which is preliminary data.</text>
</comment>
<dbReference type="PROSITE" id="PS51677">
    <property type="entry name" value="NODB"/>
    <property type="match status" value="1"/>
</dbReference>
<evidence type="ECO:0000256" key="6">
    <source>
        <dbReference type="ARBA" id="ARBA00022490"/>
    </source>
</evidence>
<dbReference type="RefSeq" id="WP_148774885.1">
    <property type="nucleotide sequence ID" value="NZ_VSSS01000038.1"/>
</dbReference>
<organism evidence="11 12">
    <name type="scientific">Bradyrhizobium rifense</name>
    <dbReference type="NCBI Taxonomy" id="515499"/>
    <lineage>
        <taxon>Bacteria</taxon>
        <taxon>Pseudomonadati</taxon>
        <taxon>Pseudomonadota</taxon>
        <taxon>Alphaproteobacteria</taxon>
        <taxon>Hyphomicrobiales</taxon>
        <taxon>Nitrobacteraceae</taxon>
        <taxon>Bradyrhizobium</taxon>
    </lineage>
</organism>
<dbReference type="GO" id="GO:0046872">
    <property type="term" value="F:metal ion binding"/>
    <property type="evidence" value="ECO:0007669"/>
    <property type="project" value="UniProtKB-KW"/>
</dbReference>